<evidence type="ECO:0000313" key="2">
    <source>
        <dbReference type="EMBL" id="KAG5543381.1"/>
    </source>
</evidence>
<dbReference type="Proteomes" id="UP000823749">
    <property type="component" value="Chromosome 6"/>
</dbReference>
<feature type="region of interest" description="Disordered" evidence="1">
    <location>
        <begin position="1"/>
        <end position="25"/>
    </location>
</feature>
<sequence length="176" mass="19578">MKVQRSFLSPSLPKSHIVAPRPTKNPYVRTKPSLRVVGLQRSGDEEDEDSLDMLPSLGYSFGHYLDCSAHNPVSRAFGISYYYCIQISLPLDKLAVGLSLTPAESDRGALSHSGRIWPRTGLLLSFYYSGARLHHLGLGYYAKIYAKHNYGLFVSCKEFTSVIRSHLGSTPPSSKR</sequence>
<dbReference type="AlphaFoldDB" id="A0AAV6JQ46"/>
<gene>
    <name evidence="2" type="ORF">RHGRI_016196</name>
</gene>
<evidence type="ECO:0000256" key="1">
    <source>
        <dbReference type="SAM" id="MobiDB-lite"/>
    </source>
</evidence>
<organism evidence="2 3">
    <name type="scientific">Rhododendron griersonianum</name>
    <dbReference type="NCBI Taxonomy" id="479676"/>
    <lineage>
        <taxon>Eukaryota</taxon>
        <taxon>Viridiplantae</taxon>
        <taxon>Streptophyta</taxon>
        <taxon>Embryophyta</taxon>
        <taxon>Tracheophyta</taxon>
        <taxon>Spermatophyta</taxon>
        <taxon>Magnoliopsida</taxon>
        <taxon>eudicotyledons</taxon>
        <taxon>Gunneridae</taxon>
        <taxon>Pentapetalae</taxon>
        <taxon>asterids</taxon>
        <taxon>Ericales</taxon>
        <taxon>Ericaceae</taxon>
        <taxon>Ericoideae</taxon>
        <taxon>Rhodoreae</taxon>
        <taxon>Rhododendron</taxon>
    </lineage>
</organism>
<protein>
    <submittedName>
        <fullName evidence="2">Uncharacterized protein</fullName>
    </submittedName>
</protein>
<evidence type="ECO:0000313" key="3">
    <source>
        <dbReference type="Proteomes" id="UP000823749"/>
    </source>
</evidence>
<name>A0AAV6JQ46_9ERIC</name>
<accession>A0AAV6JQ46</accession>
<keyword evidence="3" id="KW-1185">Reference proteome</keyword>
<reference evidence="2 3" key="1">
    <citation type="submission" date="2020-08" db="EMBL/GenBank/DDBJ databases">
        <title>Plant Genome Project.</title>
        <authorList>
            <person name="Zhang R.-G."/>
        </authorList>
    </citation>
    <scope>NUCLEOTIDE SEQUENCE [LARGE SCALE GENOMIC DNA]</scope>
    <source>
        <strain evidence="2">WSP0</strain>
        <tissue evidence="2">Leaf</tissue>
    </source>
</reference>
<dbReference type="EMBL" id="JACTNZ010000006">
    <property type="protein sequence ID" value="KAG5543381.1"/>
    <property type="molecule type" value="Genomic_DNA"/>
</dbReference>
<proteinExistence type="predicted"/>
<comment type="caution">
    <text evidence="2">The sequence shown here is derived from an EMBL/GenBank/DDBJ whole genome shotgun (WGS) entry which is preliminary data.</text>
</comment>